<feature type="transmembrane region" description="Helical" evidence="1">
    <location>
        <begin position="121"/>
        <end position="140"/>
    </location>
</feature>
<feature type="transmembrane region" description="Helical" evidence="1">
    <location>
        <begin position="67"/>
        <end position="87"/>
    </location>
</feature>
<accession>Q7MS02</accession>
<evidence type="ECO:0000313" key="2">
    <source>
        <dbReference type="EMBL" id="CAE10011.1"/>
    </source>
</evidence>
<feature type="transmembrane region" description="Helical" evidence="1">
    <location>
        <begin position="341"/>
        <end position="363"/>
    </location>
</feature>
<proteinExistence type="predicted"/>
<dbReference type="Proteomes" id="UP000000422">
    <property type="component" value="Chromosome"/>
</dbReference>
<dbReference type="InterPro" id="IPR010266">
    <property type="entry name" value="NnrS"/>
</dbReference>
<feature type="transmembrane region" description="Helical" evidence="1">
    <location>
        <begin position="152"/>
        <end position="176"/>
    </location>
</feature>
<feature type="transmembrane region" description="Helical" evidence="1">
    <location>
        <begin position="182"/>
        <end position="199"/>
    </location>
</feature>
<dbReference type="STRING" id="273121.WS0906"/>
<dbReference type="Pfam" id="PF05940">
    <property type="entry name" value="NnrS"/>
    <property type="match status" value="1"/>
</dbReference>
<keyword evidence="1" id="KW-1133">Transmembrane helix</keyword>
<reference evidence="2 3" key="1">
    <citation type="journal article" date="2003" name="Proc. Natl. Acad. Sci. U.S.A.">
        <title>Complete genome sequence and analysis of Wolinella succinogenes.</title>
        <authorList>
            <person name="Baar C."/>
            <person name="Eppinger M."/>
            <person name="Raddatz G."/>
            <person name="Simon JM."/>
            <person name="Lanz C."/>
            <person name="Klimmek O."/>
            <person name="Nandakumar R."/>
            <person name="Gross R."/>
            <person name="Rosinus A."/>
            <person name="Keller H."/>
            <person name="Jagtap P."/>
            <person name="Linke B."/>
            <person name="Meyer F."/>
            <person name="Lederer H."/>
            <person name="Schuster S.C."/>
        </authorList>
    </citation>
    <scope>NUCLEOTIDE SEQUENCE [LARGE SCALE GENOMIC DNA]</scope>
    <source>
        <strain evidence="3">ATCC 29543 / DSM 1740 / CCUG 13145 / JCM 31913 / LMG 7466 / NCTC 11488 / FDC 602W</strain>
    </source>
</reference>
<dbReference type="AlphaFoldDB" id="Q7MS02"/>
<dbReference type="KEGG" id="wsu:WS0906"/>
<evidence type="ECO:0008006" key="4">
    <source>
        <dbReference type="Google" id="ProtNLM"/>
    </source>
</evidence>
<evidence type="ECO:0000313" key="3">
    <source>
        <dbReference type="Proteomes" id="UP000000422"/>
    </source>
</evidence>
<evidence type="ECO:0000256" key="1">
    <source>
        <dbReference type="SAM" id="Phobius"/>
    </source>
</evidence>
<protein>
    <recommendedName>
        <fullName evidence="4">NnrS family protein</fullName>
    </recommendedName>
</protein>
<dbReference type="HOGENOM" id="CLU_041785_1_0_7"/>
<dbReference type="RefSeq" id="WP_011138808.1">
    <property type="nucleotide sequence ID" value="NC_005090.1"/>
</dbReference>
<feature type="transmembrane region" description="Helical" evidence="1">
    <location>
        <begin position="279"/>
        <end position="303"/>
    </location>
</feature>
<gene>
    <name evidence="2" type="ordered locus">WS0906</name>
</gene>
<keyword evidence="1" id="KW-0812">Transmembrane</keyword>
<feature type="transmembrane region" description="Helical" evidence="1">
    <location>
        <begin position="28"/>
        <end position="55"/>
    </location>
</feature>
<keyword evidence="3" id="KW-1185">Reference proteome</keyword>
<keyword evidence="1" id="KW-0472">Membrane</keyword>
<feature type="transmembrane region" description="Helical" evidence="1">
    <location>
        <begin position="369"/>
        <end position="388"/>
    </location>
</feature>
<dbReference type="eggNOG" id="COG3213">
    <property type="taxonomic scope" value="Bacteria"/>
</dbReference>
<feature type="transmembrane region" description="Helical" evidence="1">
    <location>
        <begin position="250"/>
        <end position="267"/>
    </location>
</feature>
<sequence length="404" mass="45824">MSTAAKHYQYYPTQESLSPVWAYGFRPFFLLLPWYIALITLLWGLGFSGIIPMIPFGDPLLWHIYELLYGVGFAGIAAFLLTGLPELFPGVIPIVGRKLQWLVALYLLGRITFWTMGLIGIYPAMLLNLAFSLALLLWAFKPVVLDPLQRHASLAYTILWLTLLQGAFFASILGWIETPPLSWLYLALGGFMVLILLALRRVQTEAINELMEDQKREDLFVARPYRYNLAIFSVLLFSAVEFWGETSTSGWLALASSAAILAIINDFHLRFERIFWLPYVLFFTAIFGTMAGGYALLGVSYLFELPYLSQARHLLTVGAWGGSFLMVMLVVGFVHTGRRIVFDWLIGFSIWSLLFSVLIRFASGTWIEGWGYGLSALLFALSFILYYYRFKNHLRHPRADGIAG</sequence>
<feature type="transmembrane region" description="Helical" evidence="1">
    <location>
        <begin position="315"/>
        <end position="334"/>
    </location>
</feature>
<organism evidence="3">
    <name type="scientific">Wolinella succinogenes (strain ATCC 29543 / DSM 1740 / CCUG 13145 / JCM 31913 / LMG 7466 / NCTC 11488 / FDC 602W)</name>
    <name type="common">Vibrio succinogenes</name>
    <dbReference type="NCBI Taxonomy" id="273121"/>
    <lineage>
        <taxon>Bacteria</taxon>
        <taxon>Pseudomonadati</taxon>
        <taxon>Campylobacterota</taxon>
        <taxon>Epsilonproteobacteria</taxon>
        <taxon>Campylobacterales</taxon>
        <taxon>Helicobacteraceae</taxon>
        <taxon>Wolinella</taxon>
    </lineage>
</organism>
<name>Q7MS02_WOLSU</name>
<dbReference type="EMBL" id="BX571659">
    <property type="protein sequence ID" value="CAE10011.1"/>
    <property type="molecule type" value="Genomic_DNA"/>
</dbReference>